<evidence type="ECO:0000313" key="2">
    <source>
        <dbReference type="EMBL" id="CAA9539783.1"/>
    </source>
</evidence>
<reference evidence="2" key="1">
    <citation type="submission" date="2020-02" db="EMBL/GenBank/DDBJ databases">
        <authorList>
            <person name="Meier V. D."/>
        </authorList>
    </citation>
    <scope>NUCLEOTIDE SEQUENCE</scope>
    <source>
        <strain evidence="2">AVDCRST_MAG23</strain>
    </source>
</reference>
<keyword evidence="1" id="KW-0812">Transmembrane</keyword>
<accession>A0A6J4U4M8</accession>
<proteinExistence type="predicted"/>
<feature type="transmembrane region" description="Helical" evidence="1">
    <location>
        <begin position="53"/>
        <end position="72"/>
    </location>
</feature>
<dbReference type="EMBL" id="CADCWD010000065">
    <property type="protein sequence ID" value="CAA9539783.1"/>
    <property type="molecule type" value="Genomic_DNA"/>
</dbReference>
<keyword evidence="1" id="KW-1133">Transmembrane helix</keyword>
<keyword evidence="1" id="KW-0472">Membrane</keyword>
<feature type="transmembrane region" description="Helical" evidence="1">
    <location>
        <begin position="30"/>
        <end position="46"/>
    </location>
</feature>
<sequence>MFNIASLLIGIIALAMAAFAFIPLLGWMNWFVIPVAIVGMGVGIISKRRTGTNLNIAVIIICALRLMLGGGIF</sequence>
<gene>
    <name evidence="2" type="ORF">AVDCRST_MAG23-1939</name>
</gene>
<name>A0A6J4U4M8_9SPHN</name>
<protein>
    <submittedName>
        <fullName evidence="2">Uncharacterized protein</fullName>
    </submittedName>
</protein>
<organism evidence="2">
    <name type="scientific">uncultured Sphingosinicella sp</name>
    <dbReference type="NCBI Taxonomy" id="478748"/>
    <lineage>
        <taxon>Bacteria</taxon>
        <taxon>Pseudomonadati</taxon>
        <taxon>Pseudomonadota</taxon>
        <taxon>Alphaproteobacteria</taxon>
        <taxon>Sphingomonadales</taxon>
        <taxon>Sphingosinicellaceae</taxon>
        <taxon>Sphingosinicella</taxon>
        <taxon>environmental samples</taxon>
    </lineage>
</organism>
<evidence type="ECO:0000256" key="1">
    <source>
        <dbReference type="SAM" id="Phobius"/>
    </source>
</evidence>
<dbReference type="AlphaFoldDB" id="A0A6J4U4M8"/>